<dbReference type="FunFam" id="2.40.10.10:FF:000047">
    <property type="entry name" value="Trypsin eta"/>
    <property type="match status" value="1"/>
</dbReference>
<evidence type="ECO:0000313" key="9">
    <source>
        <dbReference type="EMBL" id="RWS09332.1"/>
    </source>
</evidence>
<name>A0A3S3NYZ3_9ACAR</name>
<evidence type="ECO:0000256" key="7">
    <source>
        <dbReference type="RuleBase" id="RU363034"/>
    </source>
</evidence>
<dbReference type="Gene3D" id="2.40.10.10">
    <property type="entry name" value="Trypsin-like serine proteases"/>
    <property type="match status" value="1"/>
</dbReference>
<dbReference type="PRINTS" id="PR00722">
    <property type="entry name" value="CHYMOTRYPSIN"/>
</dbReference>
<comment type="subcellular location">
    <subcellularLocation>
        <location evidence="1">Secreted</location>
    </subcellularLocation>
</comment>
<protein>
    <submittedName>
        <fullName evidence="10">Serine proteinase stubble-like protein</fullName>
    </submittedName>
</protein>
<dbReference type="PROSITE" id="PS00135">
    <property type="entry name" value="TRYPSIN_SER"/>
    <property type="match status" value="1"/>
</dbReference>
<keyword evidence="6" id="KW-1015">Disulfide bond</keyword>
<reference evidence="10" key="2">
    <citation type="submission" date="2018-11" db="EMBL/GenBank/DDBJ databases">
        <title>Trombidioid mite genomics.</title>
        <authorList>
            <person name="Dong X."/>
        </authorList>
    </citation>
    <scope>NUCLEOTIDE SEQUENCE</scope>
    <source>
        <strain evidence="10">UoL-WK</strain>
    </source>
</reference>
<comment type="caution">
    <text evidence="10">The sequence shown here is derived from an EMBL/GenBank/DDBJ whole genome shotgun (WGS) entry which is preliminary data.</text>
</comment>
<dbReference type="SMART" id="SM00020">
    <property type="entry name" value="Tryp_SPc"/>
    <property type="match status" value="1"/>
</dbReference>
<proteinExistence type="predicted"/>
<dbReference type="SUPFAM" id="SSF50494">
    <property type="entry name" value="Trypsin-like serine proteases"/>
    <property type="match status" value="1"/>
</dbReference>
<keyword evidence="4 7" id="KW-0378">Hydrolase</keyword>
<dbReference type="InterPro" id="IPR018114">
    <property type="entry name" value="TRYPSIN_HIS"/>
</dbReference>
<evidence type="ECO:0000313" key="10">
    <source>
        <dbReference type="EMBL" id="RWS11918.1"/>
    </source>
</evidence>
<dbReference type="PROSITE" id="PS00134">
    <property type="entry name" value="TRYPSIN_HIS"/>
    <property type="match status" value="1"/>
</dbReference>
<keyword evidence="5 7" id="KW-0720">Serine protease</keyword>
<dbReference type="InterPro" id="IPR043504">
    <property type="entry name" value="Peptidase_S1_PA_chymotrypsin"/>
</dbReference>
<dbReference type="STRING" id="1965070.A0A3S3NYZ3"/>
<dbReference type="InterPro" id="IPR050127">
    <property type="entry name" value="Serine_Proteases_S1"/>
</dbReference>
<sequence>MILVIKWQFQVIILMHHVFSESKAECGLSLVDQTNLRIIGGRTAEEKEFPWHAALFRYNPRTKERTYQCGAAILNEYWVVTAAHCISRVKSSLLRLGVGSIDLNKIKVFDLEKSLRHKKYIPATYENDIAIVKTVKPMKLSMYGHVNNVCLPKKSENIFGTATVTGFGVKQLRTNPEELMSVEVEVYQNSICKKAYGKKFRKGMICAGSERGGEDACQGDSGGPLIKRIDGRAILIGIVSWGVGCGRKEYPGVYTDIKHYLRWIQRFVNTSRSAKIHEEEGCAKAMGKGNSFAIICLYDHPEKGFTPNVSKRHNVYEIINTQVATHYLACC</sequence>
<keyword evidence="3 7" id="KW-0645">Protease</keyword>
<dbReference type="InterPro" id="IPR009003">
    <property type="entry name" value="Peptidase_S1_PA"/>
</dbReference>
<dbReference type="Proteomes" id="UP000285301">
    <property type="component" value="Unassembled WGS sequence"/>
</dbReference>
<dbReference type="EMBL" id="NCKU01001522">
    <property type="protein sequence ID" value="RWS11918.1"/>
    <property type="molecule type" value="Genomic_DNA"/>
</dbReference>
<keyword evidence="11" id="KW-1185">Reference proteome</keyword>
<feature type="domain" description="Peptidase S1" evidence="8">
    <location>
        <begin position="38"/>
        <end position="269"/>
    </location>
</feature>
<gene>
    <name evidence="9" type="ORF">B4U79_01137</name>
    <name evidence="10" type="ORF">B4U79_07720</name>
</gene>
<evidence type="ECO:0000259" key="8">
    <source>
        <dbReference type="PROSITE" id="PS50240"/>
    </source>
</evidence>
<dbReference type="InterPro" id="IPR001254">
    <property type="entry name" value="Trypsin_dom"/>
</dbReference>
<evidence type="ECO:0000256" key="6">
    <source>
        <dbReference type="ARBA" id="ARBA00023157"/>
    </source>
</evidence>
<evidence type="ECO:0000256" key="4">
    <source>
        <dbReference type="ARBA" id="ARBA00022801"/>
    </source>
</evidence>
<evidence type="ECO:0000256" key="2">
    <source>
        <dbReference type="ARBA" id="ARBA00022525"/>
    </source>
</evidence>
<dbReference type="InterPro" id="IPR001314">
    <property type="entry name" value="Peptidase_S1A"/>
</dbReference>
<accession>A0A3S3NYZ3</accession>
<dbReference type="GO" id="GO:0005615">
    <property type="term" value="C:extracellular space"/>
    <property type="evidence" value="ECO:0007669"/>
    <property type="project" value="TreeGrafter"/>
</dbReference>
<evidence type="ECO:0000256" key="1">
    <source>
        <dbReference type="ARBA" id="ARBA00004613"/>
    </source>
</evidence>
<organism evidence="10 11">
    <name type="scientific">Dinothrombium tinctorium</name>
    <dbReference type="NCBI Taxonomy" id="1965070"/>
    <lineage>
        <taxon>Eukaryota</taxon>
        <taxon>Metazoa</taxon>
        <taxon>Ecdysozoa</taxon>
        <taxon>Arthropoda</taxon>
        <taxon>Chelicerata</taxon>
        <taxon>Arachnida</taxon>
        <taxon>Acari</taxon>
        <taxon>Acariformes</taxon>
        <taxon>Trombidiformes</taxon>
        <taxon>Prostigmata</taxon>
        <taxon>Anystina</taxon>
        <taxon>Parasitengona</taxon>
        <taxon>Trombidioidea</taxon>
        <taxon>Trombidiidae</taxon>
        <taxon>Dinothrombium</taxon>
    </lineage>
</organism>
<evidence type="ECO:0000256" key="5">
    <source>
        <dbReference type="ARBA" id="ARBA00022825"/>
    </source>
</evidence>
<dbReference type="EMBL" id="NCKU01002561">
    <property type="protein sequence ID" value="RWS09332.1"/>
    <property type="molecule type" value="Genomic_DNA"/>
</dbReference>
<dbReference type="InterPro" id="IPR033116">
    <property type="entry name" value="TRYPSIN_SER"/>
</dbReference>
<dbReference type="GO" id="GO:0016485">
    <property type="term" value="P:protein processing"/>
    <property type="evidence" value="ECO:0007669"/>
    <property type="project" value="UniProtKB-ARBA"/>
</dbReference>
<evidence type="ECO:0000313" key="11">
    <source>
        <dbReference type="Proteomes" id="UP000285301"/>
    </source>
</evidence>
<dbReference type="PROSITE" id="PS50240">
    <property type="entry name" value="TRYPSIN_DOM"/>
    <property type="match status" value="1"/>
</dbReference>
<dbReference type="CDD" id="cd00190">
    <property type="entry name" value="Tryp_SPc"/>
    <property type="match status" value="1"/>
</dbReference>
<dbReference type="Pfam" id="PF00089">
    <property type="entry name" value="Trypsin"/>
    <property type="match status" value="1"/>
</dbReference>
<dbReference type="OrthoDB" id="6515651at2759"/>
<keyword evidence="2" id="KW-0964">Secreted</keyword>
<dbReference type="GO" id="GO:0004252">
    <property type="term" value="F:serine-type endopeptidase activity"/>
    <property type="evidence" value="ECO:0007669"/>
    <property type="project" value="InterPro"/>
</dbReference>
<dbReference type="PANTHER" id="PTHR24264:SF65">
    <property type="entry name" value="SRCR DOMAIN-CONTAINING PROTEIN"/>
    <property type="match status" value="1"/>
</dbReference>
<dbReference type="PANTHER" id="PTHR24264">
    <property type="entry name" value="TRYPSIN-RELATED"/>
    <property type="match status" value="1"/>
</dbReference>
<reference evidence="10 11" key="1">
    <citation type="journal article" date="2018" name="Gigascience">
        <title>Genomes of trombidid mites reveal novel predicted allergens and laterally-transferred genes associated with secondary metabolism.</title>
        <authorList>
            <person name="Dong X."/>
            <person name="Chaisiri K."/>
            <person name="Xia D."/>
            <person name="Armstrong S.D."/>
            <person name="Fang Y."/>
            <person name="Donnelly M.J."/>
            <person name="Kadowaki T."/>
            <person name="McGarry J.W."/>
            <person name="Darby A.C."/>
            <person name="Makepeace B.L."/>
        </authorList>
    </citation>
    <scope>NUCLEOTIDE SEQUENCE [LARGE SCALE GENOMIC DNA]</scope>
    <source>
        <strain evidence="10">UoL-WK</strain>
    </source>
</reference>
<evidence type="ECO:0000256" key="3">
    <source>
        <dbReference type="ARBA" id="ARBA00022670"/>
    </source>
</evidence>
<dbReference type="AlphaFoldDB" id="A0A3S3NYZ3"/>